<evidence type="ECO:0000259" key="3">
    <source>
        <dbReference type="Pfam" id="PF20155"/>
    </source>
</evidence>
<feature type="coiled-coil region" evidence="1">
    <location>
        <begin position="1140"/>
        <end position="1197"/>
    </location>
</feature>
<dbReference type="Proteomes" id="UP000498640">
    <property type="component" value="Chromosome"/>
</dbReference>
<name>A0ABX6CHP3_ACIB2</name>
<feature type="domain" description="Tape measure protein N-terminal" evidence="3">
    <location>
        <begin position="63"/>
        <end position="252"/>
    </location>
</feature>
<dbReference type="Pfam" id="PF20155">
    <property type="entry name" value="TMP_3"/>
    <property type="match status" value="1"/>
</dbReference>
<accession>A0ABX6CHP3</accession>
<dbReference type="GeneID" id="92894578"/>
<sequence>MAQESRLVIVIDSQNAERNARNLGNELDSIERKGDYASKSMDGLSVATRALAGYMAGLVTVSSAISKMDTYTGLQNRLKLVTKNQVELNKATEDTFRIAQKTYSAWDSVLQVYQRFSDNAKTLNLTMDDTARLTETVSKAVAISGASAEAADAALVQFGQALASGTLRGEELNSVMEQTPALAKAIAKGMGITVGELRSVAAEGKITSQEIVKALRNVQDEVDALFAKTDITIGQSLTLLNNEITKFVGEAGKGSGAAQALSGSIQLLANNLNLIADSAFAIGIGLMTKAVLTKTVAVQASIAASTKQVFATIAERNANIAAAKAEVESALAEAQSTQVTLTNIKATHAQIMAEIELEKVRLKAQITEQGRTATITRMAQLGRLQAQVALEVAAAETAQSASSARLSAALTAQSVATSRLALAKSALMAIFSPMGLAIAATAASFYLLSSSSDEVKESLATQSDSVSDLTDKYIKLNTVQALTEGVRLRKEIEQQNDAIDDASGAIKRFAYIQKELFKLSGNDYEDYQNAIKSIATGASDAGDLLKKMISSGRFSQNQIDKLIEFSSAVAESKNKIEQGNTALKLLNATSGQHVDVTAESIKQLTIQTNLTKVATQNFTDMKTQMLDSLRAQVEFIRLNGGSEEQVKSLNKVIQAYSLNQISATDAVSKFNSTAKVPAENIKGLQDYATKTDQSKIALNQANAELKKQNDLRNEYLKQHQTVLGAQQGETNELNNQVAAQEKLNKLRDNANKDILKNDFLIKNTKAFGGGEKGLDKARAASEFYTDNKIPMTRSLTSQEAAIFEAWYKKQKEAKDLQESITESSRKQTKEVEKQTKESAKQAVLLAGNDERVRNMLRVYLAFRNAGLGDKQARVMTAQVGRENDFRNEAMFGSHKDENNGYTNTGFISWQKTRSTKLMQSLQGQGVLDKNGKIQQTQDALDAQAKFLLQEVMTNKSYSKTKNALLNDDLDYRSLEKIVGKNFIGWDYEGKKLGKDKASQHLAKQDSYYNQLNKILGASPDAASKAIGDLSKFEDEAYKARAKTLEEIKQLQATYDSETVARSKKREEEINKATILGQSNLIPKINERYDAEDKLAQKQFDFEVNGYKWTEEQKLDYTYETNSLRLVAEGKLSEDQRKVALDGLKLQKQQELELIELARKKQLLEAKSSYMGETELAVRRYQAELKEIEKVRDAKLKAGLLSANNMGQFQTLDSASDKVFQSGFNASQQVFQQNDPRGYAQWDLQNRYSTDAGGLLNTYIDQINGINLIADEEQRNSQLLAAREQYLQSRKALDEKYAQDERDLNSSLFETQLGQLGSLTSQLSGYWSNMTGIVKNAAGEQSGIYKGMYIAQQAFAIGSATISALQAYNQILASPWYLDVISKSTAANLVLGMGMANVGLIAGQTIAGFSDGGYTGNGLKHTPAGIVHKGEVVWSQEDIKRWGGVGLVEKMRKSANPEAFLNNNASADSVMRRAMMSSSAFIESQKQSDIFNQPVQDTQIIYKGNRDTPKLASLASSDLFHDGKVYFSSNGLVQNRSNLEDVQDFTLGSTSRPQAEIMPSIEPASPIINFKIEVINQVSGATVEAEQLDEQTVRIIVTDELDKQLPRKVPKLVSDQIANPNSTISRSLTENTTARRNR</sequence>
<protein>
    <recommendedName>
        <fullName evidence="3">Tape measure protein N-terminal domain-containing protein</fullName>
    </recommendedName>
</protein>
<reference evidence="4 5" key="2">
    <citation type="journal article" date="2020" name="Microorganisms">
        <title>Analysis of Complete Genome Sequence of Acinetobacter baumannii Strain ATCC 19606 Reveals Novel Mobile Genetic Elements and Novel Prophage.</title>
        <authorList>
            <person name="Hamidian M."/>
            <person name="Blasco L."/>
            <person name="Tillman L.N."/>
            <person name="To J."/>
            <person name="Tomas M."/>
            <person name="Myers G.S.A."/>
        </authorList>
    </citation>
    <scope>NUCLEOTIDE SEQUENCE [LARGE SCALE GENOMIC DNA]</scope>
    <source>
        <strain evidence="5">ATCC 19606 / DSM 30007 / JCM 6841 / CCUG 19606 / CIP 70.34 / NBRC 109757 / NCIMB 12457 / NCTC 12156 / 81</strain>
    </source>
</reference>
<dbReference type="Gene3D" id="1.10.530.10">
    <property type="match status" value="1"/>
</dbReference>
<evidence type="ECO:0000256" key="2">
    <source>
        <dbReference type="SAM" id="MobiDB-lite"/>
    </source>
</evidence>
<gene>
    <name evidence="4" type="ORF">FQU82_02659</name>
</gene>
<dbReference type="NCBIfam" id="TIGR02675">
    <property type="entry name" value="tape_meas_nterm"/>
    <property type="match status" value="1"/>
</dbReference>
<dbReference type="EMBL" id="CP045110">
    <property type="protein sequence ID" value="QFQ06084.1"/>
    <property type="molecule type" value="Genomic_DNA"/>
</dbReference>
<evidence type="ECO:0000313" key="5">
    <source>
        <dbReference type="Proteomes" id="UP000498640"/>
    </source>
</evidence>
<keyword evidence="5" id="KW-1185">Reference proteome</keyword>
<dbReference type="InterPro" id="IPR013491">
    <property type="entry name" value="Tape_meas_N"/>
</dbReference>
<evidence type="ECO:0000313" key="4">
    <source>
        <dbReference type="EMBL" id="QFQ06084.1"/>
    </source>
</evidence>
<proteinExistence type="predicted"/>
<organism evidence="4 5">
    <name type="scientific">Acinetobacter baumannii (strain ATCC 19606 / DSM 30007 / JCM 6841 / CCUG 19606 / CIP 70.34 / NBRC 109757 / NCIMB 12457 / NCTC 12156 / 81)</name>
    <dbReference type="NCBI Taxonomy" id="575584"/>
    <lineage>
        <taxon>Bacteria</taxon>
        <taxon>Pseudomonadati</taxon>
        <taxon>Pseudomonadota</taxon>
        <taxon>Gammaproteobacteria</taxon>
        <taxon>Moraxellales</taxon>
        <taxon>Moraxellaceae</taxon>
        <taxon>Acinetobacter</taxon>
        <taxon>Acinetobacter calcoaceticus/baumannii complex</taxon>
    </lineage>
</organism>
<feature type="region of interest" description="Disordered" evidence="2">
    <location>
        <begin position="818"/>
        <end position="837"/>
    </location>
</feature>
<feature type="coiled-coil region" evidence="1">
    <location>
        <begin position="313"/>
        <end position="340"/>
    </location>
</feature>
<reference evidence="5" key="1">
    <citation type="submission" date="2019-10" db="EMBL/GenBank/DDBJ databases">
        <title>Acinetobacter baumannii strain ATCC 19606 complete genome sequence.</title>
        <authorList>
            <person name="Tillman L.N."/>
            <person name="Kenyon J."/>
            <person name="To J."/>
            <person name="Hamidian M."/>
        </authorList>
    </citation>
    <scope>NUCLEOTIDE SEQUENCE [LARGE SCALE GENOMIC DNA]</scope>
    <source>
        <strain evidence="5">ATCC 19606 / DSM 30007 / JCM 6841 / CCUG 19606 / CIP 70.34 / NBRC 109757 / NCIMB 12457 / NCTC 12156 / 81</strain>
    </source>
</reference>
<dbReference type="RefSeq" id="WP_000046539.1">
    <property type="nucleotide sequence ID" value="NZ_CP058289.1"/>
</dbReference>
<keyword evidence="1" id="KW-0175">Coiled coil</keyword>
<evidence type="ECO:0000256" key="1">
    <source>
        <dbReference type="SAM" id="Coils"/>
    </source>
</evidence>